<evidence type="ECO:0000313" key="2">
    <source>
        <dbReference type="EMBL" id="GAK57045.1"/>
    </source>
</evidence>
<reference evidence="2" key="1">
    <citation type="journal article" date="2015" name="PeerJ">
        <title>First genomic representation of candidate bacterial phylum KSB3 points to enhanced environmental sensing as a trigger of wastewater bulking.</title>
        <authorList>
            <person name="Sekiguchi Y."/>
            <person name="Ohashi A."/>
            <person name="Parks D.H."/>
            <person name="Yamauchi T."/>
            <person name="Tyson G.W."/>
            <person name="Hugenholtz P."/>
        </authorList>
    </citation>
    <scope>NUCLEOTIDE SEQUENCE [LARGE SCALE GENOMIC DNA]</scope>
</reference>
<feature type="transmembrane region" description="Helical" evidence="1">
    <location>
        <begin position="205"/>
        <end position="227"/>
    </location>
</feature>
<feature type="transmembrane region" description="Helical" evidence="1">
    <location>
        <begin position="164"/>
        <end position="184"/>
    </location>
</feature>
<organism evidence="2">
    <name type="scientific">Vecturithrix granuli</name>
    <dbReference type="NCBI Taxonomy" id="1499967"/>
    <lineage>
        <taxon>Bacteria</taxon>
        <taxon>Candidatus Moduliflexota</taxon>
        <taxon>Candidatus Vecturitrichia</taxon>
        <taxon>Candidatus Vecturitrichales</taxon>
        <taxon>Candidatus Vecturitrichaceae</taxon>
        <taxon>Candidatus Vecturithrix</taxon>
    </lineage>
</organism>
<gene>
    <name evidence="2" type="ORF">U27_04009</name>
</gene>
<protein>
    <submittedName>
        <fullName evidence="2">Uncharacterized protein</fullName>
    </submittedName>
</protein>
<proteinExistence type="predicted"/>
<sequence>MFVLLFKNKITAFVTFLINDFEKINNKSGGTAIETQYKHEIFFGAILISLVVISGIYIIFLAITNVELYSDLIKEDGLIEYGSAICWFLAAIILLFDMIKRITCNKNCAFHLLPSVVLMLFFIVCAGEEISWGQRLLGIKTPDILSKINIQNETNLHNIGSISLFSNLFFVLTLIFFLIIPILMKKHIQLKNYLCYYSFPIPNRYVTFIFLISLFIWLFIGIRFGTLGFHPFSFFPEKYYTQMDDEIFEFLAAYSFMAFSIMNSLKKSETSRHMND</sequence>
<name>A0A081BXJ0_VECG1</name>
<dbReference type="HOGENOM" id="CLU_1007087_0_0_0"/>
<feature type="transmembrane region" description="Helical" evidence="1">
    <location>
        <begin position="247"/>
        <end position="265"/>
    </location>
</feature>
<evidence type="ECO:0000313" key="3">
    <source>
        <dbReference type="Proteomes" id="UP000030661"/>
    </source>
</evidence>
<keyword evidence="1" id="KW-1133">Transmembrane helix</keyword>
<feature type="transmembrane region" description="Helical" evidence="1">
    <location>
        <begin position="78"/>
        <end position="96"/>
    </location>
</feature>
<accession>A0A081BXJ0</accession>
<feature type="transmembrane region" description="Helical" evidence="1">
    <location>
        <begin position="108"/>
        <end position="127"/>
    </location>
</feature>
<feature type="transmembrane region" description="Helical" evidence="1">
    <location>
        <begin position="41"/>
        <end position="66"/>
    </location>
</feature>
<dbReference type="Proteomes" id="UP000030661">
    <property type="component" value="Unassembled WGS sequence"/>
</dbReference>
<dbReference type="EMBL" id="DF820465">
    <property type="protein sequence ID" value="GAK57045.1"/>
    <property type="molecule type" value="Genomic_DNA"/>
</dbReference>
<dbReference type="AlphaFoldDB" id="A0A081BXJ0"/>
<keyword evidence="1" id="KW-0812">Transmembrane</keyword>
<keyword evidence="3" id="KW-1185">Reference proteome</keyword>
<evidence type="ECO:0000256" key="1">
    <source>
        <dbReference type="SAM" id="Phobius"/>
    </source>
</evidence>
<keyword evidence="1" id="KW-0472">Membrane</keyword>